<dbReference type="Proteomes" id="UP000651517">
    <property type="component" value="Unassembled WGS sequence"/>
</dbReference>
<keyword evidence="2" id="KW-1185">Reference proteome</keyword>
<organism evidence="1 2">
    <name type="scientific">Brevibacterium gallinarum</name>
    <dbReference type="NCBI Taxonomy" id="2762220"/>
    <lineage>
        <taxon>Bacteria</taxon>
        <taxon>Bacillati</taxon>
        <taxon>Actinomycetota</taxon>
        <taxon>Actinomycetes</taxon>
        <taxon>Micrococcales</taxon>
        <taxon>Brevibacteriaceae</taxon>
        <taxon>Brevibacterium</taxon>
    </lineage>
</organism>
<dbReference type="EMBL" id="JACSPY010000001">
    <property type="protein sequence ID" value="MBD8019350.1"/>
    <property type="molecule type" value="Genomic_DNA"/>
</dbReference>
<evidence type="ECO:0000313" key="1">
    <source>
        <dbReference type="EMBL" id="MBD8019350.1"/>
    </source>
</evidence>
<evidence type="ECO:0000313" key="2">
    <source>
        <dbReference type="Proteomes" id="UP000651517"/>
    </source>
</evidence>
<name>A0ABR8WQT2_9MICO</name>
<protein>
    <submittedName>
        <fullName evidence="1">Uncharacterized protein</fullName>
    </submittedName>
</protein>
<comment type="caution">
    <text evidence="1">The sequence shown here is derived from an EMBL/GenBank/DDBJ whole genome shotgun (WGS) entry which is preliminary data.</text>
</comment>
<accession>A0ABR8WQT2</accession>
<dbReference type="RefSeq" id="WP_191724954.1">
    <property type="nucleotide sequence ID" value="NZ_JACSPY010000001.1"/>
</dbReference>
<reference evidence="1 2" key="1">
    <citation type="submission" date="2020-08" db="EMBL/GenBank/DDBJ databases">
        <title>A Genomic Blueprint of the Chicken Gut Microbiome.</title>
        <authorList>
            <person name="Gilroy R."/>
            <person name="Ravi A."/>
            <person name="Getino M."/>
            <person name="Pursley I."/>
            <person name="Horton D.L."/>
            <person name="Alikhan N.-F."/>
            <person name="Baker D."/>
            <person name="Gharbi K."/>
            <person name="Hall N."/>
            <person name="Watson M."/>
            <person name="Adriaenssens E.M."/>
            <person name="Foster-Nyarko E."/>
            <person name="Jarju S."/>
            <person name="Secka A."/>
            <person name="Antonio M."/>
            <person name="Oren A."/>
            <person name="Chaudhuri R."/>
            <person name="La Ragione R.M."/>
            <person name="Hildebrand F."/>
            <person name="Pallen M.J."/>
        </authorList>
    </citation>
    <scope>NUCLEOTIDE SEQUENCE [LARGE SCALE GENOMIC DNA]</scope>
    <source>
        <strain evidence="1 2">Re57</strain>
    </source>
</reference>
<proteinExistence type="predicted"/>
<sequence>MTARMIVRHGDREWYWQSEDDMLIFAIDRAFRYRLTAGDTVYFSAVGAPVSGRSAATLIIPPSAYVSFSYTNLDGSEIDAVMARVAELVDRDGGVTLDHEDKLVDDGR</sequence>
<gene>
    <name evidence="1" type="ORF">H9634_00945</name>
</gene>